<dbReference type="RefSeq" id="WP_073450787.1">
    <property type="nucleotide sequence ID" value="NZ_FQYS01000024.1"/>
</dbReference>
<name>A0A2X2BZS0_PSELU</name>
<reference evidence="1 2" key="1">
    <citation type="submission" date="2018-06" db="EMBL/GenBank/DDBJ databases">
        <authorList>
            <consortium name="Pathogen Informatics"/>
            <person name="Doyle S."/>
        </authorList>
    </citation>
    <scope>NUCLEOTIDE SEQUENCE [LARGE SCALE GENOMIC DNA]</scope>
    <source>
        <strain evidence="1 2">NCTC11842</strain>
    </source>
</reference>
<dbReference type="Proteomes" id="UP000250443">
    <property type="component" value="Unassembled WGS sequence"/>
</dbReference>
<sequence>MNQIAETSCVGNEASLVNVDICWWFRHAQAPESFPRMRDVLVDSFSKSHSRLGIAQSDLPYMLYDGEWFEDSILLAPRGYNHNSATGTWTWSNWSSIRIETLTGHGEIGVTVGSYRPLLMLIKAARDLEKAGLEVELVLESDDSEQLETDVGFLGEYFNQRPDRVLHADFVRDAMRLGLK</sequence>
<dbReference type="EMBL" id="UAUF01000002">
    <property type="protein sequence ID" value="SPZ00251.1"/>
    <property type="molecule type" value="Genomic_DNA"/>
</dbReference>
<gene>
    <name evidence="1" type="ORF">NCTC11842_00396</name>
</gene>
<organism evidence="1 2">
    <name type="scientific">Pseudomonas luteola</name>
    <dbReference type="NCBI Taxonomy" id="47886"/>
    <lineage>
        <taxon>Bacteria</taxon>
        <taxon>Pseudomonadati</taxon>
        <taxon>Pseudomonadota</taxon>
        <taxon>Gammaproteobacteria</taxon>
        <taxon>Pseudomonadales</taxon>
        <taxon>Pseudomonadaceae</taxon>
        <taxon>Pseudomonas</taxon>
    </lineage>
</organism>
<evidence type="ECO:0000313" key="1">
    <source>
        <dbReference type="EMBL" id="SPZ00251.1"/>
    </source>
</evidence>
<accession>A0A2X2BZS0</accession>
<evidence type="ECO:0000313" key="2">
    <source>
        <dbReference type="Proteomes" id="UP000250443"/>
    </source>
</evidence>
<proteinExistence type="predicted"/>
<dbReference type="AlphaFoldDB" id="A0A2X2BZS0"/>
<protein>
    <submittedName>
        <fullName evidence="1">Uncharacterized protein</fullName>
    </submittedName>
</protein>